<dbReference type="GO" id="GO:0000287">
    <property type="term" value="F:magnesium ion binding"/>
    <property type="evidence" value="ECO:0007669"/>
    <property type="project" value="TreeGrafter"/>
</dbReference>
<dbReference type="KEGG" id="dsc:ABOD76_14395"/>
<dbReference type="SUPFAM" id="SSF56784">
    <property type="entry name" value="HAD-like"/>
    <property type="match status" value="1"/>
</dbReference>
<organism evidence="1">
    <name type="scientific">Deinococcus sonorensis KR-87</name>
    <dbReference type="NCBI Taxonomy" id="694439"/>
    <lineage>
        <taxon>Bacteria</taxon>
        <taxon>Thermotogati</taxon>
        <taxon>Deinococcota</taxon>
        <taxon>Deinococci</taxon>
        <taxon>Deinococcales</taxon>
        <taxon>Deinococcaceae</taxon>
        <taxon>Deinococcus</taxon>
    </lineage>
</organism>
<sequence length="263" mass="28164">MVSLPKLLAFDLDGTLIPDGGVLVPLATRQALARVRDAGIQVAIITGRDVPPPDVLDAAQPVAVAGSNGGHILLNGVMHREARFTPADLRAVLAHQLHGARVIAFALDRVYVDLPPGAPVPEWLQRRPHAPLHEAPEEQIIKVGFWHPDIRHWRDHLSSSLPHLVLTGAQDPYPDFLTVTPSGADKGAALGAIAEALGLTLEQCWAFGDSDNDVAMLELAGHAVQVGRLPLLTPHADEVIEGPDQLGAFLNGLLDRLPQPARR</sequence>
<dbReference type="EC" id="3.1.3.-" evidence="1"/>
<accession>A0AAU7U843</accession>
<protein>
    <submittedName>
        <fullName evidence="1">HAD family hydrolase</fullName>
        <ecNumber evidence="1">3.1.3.-</ecNumber>
    </submittedName>
</protein>
<dbReference type="Pfam" id="PF08282">
    <property type="entry name" value="Hydrolase_3"/>
    <property type="match status" value="1"/>
</dbReference>
<dbReference type="GO" id="GO:0005829">
    <property type="term" value="C:cytosol"/>
    <property type="evidence" value="ECO:0007669"/>
    <property type="project" value="TreeGrafter"/>
</dbReference>
<gene>
    <name evidence="1" type="ORF">ABOD76_14395</name>
</gene>
<dbReference type="InterPro" id="IPR023214">
    <property type="entry name" value="HAD_sf"/>
</dbReference>
<name>A0AAU7U843_9DEIO</name>
<dbReference type="AlphaFoldDB" id="A0AAU7U843"/>
<dbReference type="PANTHER" id="PTHR10000:SF8">
    <property type="entry name" value="HAD SUPERFAMILY HYDROLASE-LIKE, TYPE 3"/>
    <property type="match status" value="1"/>
</dbReference>
<keyword evidence="1" id="KW-0378">Hydrolase</keyword>
<dbReference type="GO" id="GO:0016791">
    <property type="term" value="F:phosphatase activity"/>
    <property type="evidence" value="ECO:0007669"/>
    <property type="project" value="TreeGrafter"/>
</dbReference>
<dbReference type="Gene3D" id="3.40.50.1000">
    <property type="entry name" value="HAD superfamily/HAD-like"/>
    <property type="match status" value="1"/>
</dbReference>
<dbReference type="EMBL" id="CP158299">
    <property type="protein sequence ID" value="XBV84628.1"/>
    <property type="molecule type" value="Genomic_DNA"/>
</dbReference>
<proteinExistence type="predicted"/>
<dbReference type="InterPro" id="IPR036412">
    <property type="entry name" value="HAD-like_sf"/>
</dbReference>
<dbReference type="PANTHER" id="PTHR10000">
    <property type="entry name" value="PHOSPHOSERINE PHOSPHATASE"/>
    <property type="match status" value="1"/>
</dbReference>
<dbReference type="Gene3D" id="3.30.1240.10">
    <property type="match status" value="1"/>
</dbReference>
<reference evidence="1" key="1">
    <citation type="submission" date="2024-06" db="EMBL/GenBank/DDBJ databases">
        <title>Draft Genome Sequence of Deinococcus sonorensis Type Strain KR-87, a Biofilm Producing Representative of the Genus Deinococcus.</title>
        <authorList>
            <person name="Boren L.S."/>
            <person name="Grosso R.A."/>
            <person name="Hugenberg-Cox A.N."/>
            <person name="Hill J.T.E."/>
            <person name="Albert C.M."/>
            <person name="Tuohy J.M."/>
        </authorList>
    </citation>
    <scope>NUCLEOTIDE SEQUENCE</scope>
    <source>
        <strain evidence="1">KR-87</strain>
    </source>
</reference>
<evidence type="ECO:0000313" key="1">
    <source>
        <dbReference type="EMBL" id="XBV84628.1"/>
    </source>
</evidence>
<dbReference type="RefSeq" id="WP_350242665.1">
    <property type="nucleotide sequence ID" value="NZ_CP158299.1"/>
</dbReference>